<evidence type="ECO:0000313" key="3">
    <source>
        <dbReference type="Proteomes" id="UP001162891"/>
    </source>
</evidence>
<gene>
    <name evidence="2" type="ORF">AMOR_07630</name>
</gene>
<reference evidence="3" key="1">
    <citation type="journal article" date="2022" name="Int. J. Syst. Evol. Microbiol.">
        <title>Anaeromyxobacter oryzae sp. nov., Anaeromyxobacter diazotrophicus sp. nov. and Anaeromyxobacter paludicola sp. nov., isolated from paddy soils.</title>
        <authorList>
            <person name="Itoh H."/>
            <person name="Xu Z."/>
            <person name="Mise K."/>
            <person name="Masuda Y."/>
            <person name="Ushijima N."/>
            <person name="Hayakawa C."/>
            <person name="Shiratori Y."/>
            <person name="Senoo K."/>
        </authorList>
    </citation>
    <scope>NUCLEOTIDE SEQUENCE [LARGE SCALE GENOMIC DNA]</scope>
    <source>
        <strain evidence="3">Red232</strain>
    </source>
</reference>
<proteinExistence type="predicted"/>
<evidence type="ECO:0000256" key="1">
    <source>
        <dbReference type="SAM" id="MobiDB-lite"/>
    </source>
</evidence>
<dbReference type="EMBL" id="AP025591">
    <property type="protein sequence ID" value="BDG01767.1"/>
    <property type="molecule type" value="Genomic_DNA"/>
</dbReference>
<sequence length="288" mass="30917">MRRAEPYYRGIRGSAALATDRLAPDAVPAEALEAGEMRRVPFAGELLGAVRVRSAFAPIPLDVFDRASAVLEAEEQAAYLHLLRLSYAEGRNWCRAGKKDLMARLRLSERRLLRVLDALVTKRFARPLHRDNRGTLWRVYLPAEAAGERVGDEVLLGRAAPAAVPAPLPDEQVARTRSGARANVAAGTPRAAPGLVVRDGERPPSRRPSPAAVAGGADRGDCVRRGSLEGELARALAAARGERDATGLARAEREIRDLLAEGQAPARIAACIETVRRRAARAAGEGTP</sequence>
<keyword evidence="3" id="KW-1185">Reference proteome</keyword>
<feature type="region of interest" description="Disordered" evidence="1">
    <location>
        <begin position="186"/>
        <end position="219"/>
    </location>
</feature>
<evidence type="ECO:0000313" key="2">
    <source>
        <dbReference type="EMBL" id="BDG01767.1"/>
    </source>
</evidence>
<organism evidence="2 3">
    <name type="scientific">Anaeromyxobacter oryzae</name>
    <dbReference type="NCBI Taxonomy" id="2918170"/>
    <lineage>
        <taxon>Bacteria</taxon>
        <taxon>Pseudomonadati</taxon>
        <taxon>Myxococcota</taxon>
        <taxon>Myxococcia</taxon>
        <taxon>Myxococcales</taxon>
        <taxon>Cystobacterineae</taxon>
        <taxon>Anaeromyxobacteraceae</taxon>
        <taxon>Anaeromyxobacter</taxon>
    </lineage>
</organism>
<dbReference type="RefSeq" id="WP_248358571.1">
    <property type="nucleotide sequence ID" value="NZ_AP025591.1"/>
</dbReference>
<accession>A0ABM7WQM3</accession>
<name>A0ABM7WQM3_9BACT</name>
<dbReference type="Proteomes" id="UP001162891">
    <property type="component" value="Chromosome"/>
</dbReference>
<protein>
    <submittedName>
        <fullName evidence="2">Uncharacterized protein</fullName>
    </submittedName>
</protein>